<comment type="caution">
    <text evidence="2">The sequence shown here is derived from an EMBL/GenBank/DDBJ whole genome shotgun (WGS) entry which is preliminary data.</text>
</comment>
<sequence>MAKPNYQFEKRQRDLAKKRKQDEKRQAKLANKAAGDGSNNDQNGPDDNAGANAGDTNPPNA</sequence>
<gene>
    <name evidence="2" type="ORF">FHP89_07000</name>
</gene>
<reference evidence="2 3" key="1">
    <citation type="submission" date="2019-07" db="EMBL/GenBank/DDBJ databases">
        <title>The pathways for chlorine oxyanion respiration interact through the shared metabolite chlorate.</title>
        <authorList>
            <person name="Barnum T.P."/>
            <person name="Cheng Y."/>
            <person name="Hill K.A."/>
            <person name="Lucas L.N."/>
            <person name="Carlson H.K."/>
            <person name="Coates J.D."/>
        </authorList>
    </citation>
    <scope>NUCLEOTIDE SEQUENCE [LARGE SCALE GENOMIC DNA]</scope>
    <source>
        <strain evidence="2 3">SFB-1</strain>
    </source>
</reference>
<dbReference type="AlphaFoldDB" id="A0A557SLD3"/>
<feature type="compositionally biased region" description="Basic and acidic residues" evidence="1">
    <location>
        <begin position="8"/>
        <end position="26"/>
    </location>
</feature>
<dbReference type="EMBL" id="VMNI01000006">
    <property type="protein sequence ID" value="TVO78219.1"/>
    <property type="molecule type" value="Genomic_DNA"/>
</dbReference>
<evidence type="ECO:0000313" key="2">
    <source>
        <dbReference type="EMBL" id="TVO78219.1"/>
    </source>
</evidence>
<proteinExistence type="predicted"/>
<evidence type="ECO:0000313" key="3">
    <source>
        <dbReference type="Proteomes" id="UP000318349"/>
    </source>
</evidence>
<evidence type="ECO:0000256" key="1">
    <source>
        <dbReference type="SAM" id="MobiDB-lite"/>
    </source>
</evidence>
<protein>
    <submittedName>
        <fullName evidence="2">Uncharacterized protein</fullName>
    </submittedName>
</protein>
<name>A0A557SLD3_9RHOO</name>
<dbReference type="Proteomes" id="UP000318349">
    <property type="component" value="Unassembled WGS sequence"/>
</dbReference>
<accession>A0A557SLD3</accession>
<organism evidence="2 3">
    <name type="scientific">Denitromonas halophila</name>
    <dbReference type="NCBI Taxonomy" id="1629404"/>
    <lineage>
        <taxon>Bacteria</taxon>
        <taxon>Pseudomonadati</taxon>
        <taxon>Pseudomonadota</taxon>
        <taxon>Betaproteobacteria</taxon>
        <taxon>Rhodocyclales</taxon>
        <taxon>Zoogloeaceae</taxon>
        <taxon>Denitromonas</taxon>
    </lineage>
</organism>
<feature type="region of interest" description="Disordered" evidence="1">
    <location>
        <begin position="1"/>
        <end position="61"/>
    </location>
</feature>